<dbReference type="InterPro" id="IPR046977">
    <property type="entry name" value="RsmC/RlmG"/>
</dbReference>
<feature type="domain" description="Methyltransferase small" evidence="3">
    <location>
        <begin position="30"/>
        <end position="197"/>
    </location>
</feature>
<dbReference type="Proteomes" id="UP000245590">
    <property type="component" value="Unassembled WGS sequence"/>
</dbReference>
<proteinExistence type="predicted"/>
<name>A0A2U2RMN8_9MICO</name>
<dbReference type="CDD" id="cd02440">
    <property type="entry name" value="AdoMet_MTases"/>
    <property type="match status" value="1"/>
</dbReference>
<protein>
    <submittedName>
        <fullName evidence="4">16S rRNA methyltransferase</fullName>
    </submittedName>
</protein>
<evidence type="ECO:0000259" key="3">
    <source>
        <dbReference type="Pfam" id="PF05175"/>
    </source>
</evidence>
<dbReference type="SUPFAM" id="SSF53335">
    <property type="entry name" value="S-adenosyl-L-methionine-dependent methyltransferases"/>
    <property type="match status" value="1"/>
</dbReference>
<keyword evidence="5" id="KW-1185">Reference proteome</keyword>
<evidence type="ECO:0000256" key="2">
    <source>
        <dbReference type="ARBA" id="ARBA00022679"/>
    </source>
</evidence>
<comment type="caution">
    <text evidence="4">The sequence shown here is derived from an EMBL/GenBank/DDBJ whole genome shotgun (WGS) entry which is preliminary data.</text>
</comment>
<dbReference type="GO" id="GO:0008757">
    <property type="term" value="F:S-adenosylmethionine-dependent methyltransferase activity"/>
    <property type="evidence" value="ECO:0007669"/>
    <property type="project" value="InterPro"/>
</dbReference>
<evidence type="ECO:0000313" key="4">
    <source>
        <dbReference type="EMBL" id="PWH07055.1"/>
    </source>
</evidence>
<evidence type="ECO:0000313" key="5">
    <source>
        <dbReference type="Proteomes" id="UP000245590"/>
    </source>
</evidence>
<dbReference type="Gene3D" id="3.40.50.150">
    <property type="entry name" value="Vaccinia Virus protein VP39"/>
    <property type="match status" value="1"/>
</dbReference>
<keyword evidence="1 4" id="KW-0489">Methyltransferase</keyword>
<dbReference type="InterPro" id="IPR007848">
    <property type="entry name" value="Small_mtfrase_dom"/>
</dbReference>
<organism evidence="4 5">
    <name type="scientific">Brachybacterium endophyticum</name>
    <dbReference type="NCBI Taxonomy" id="2182385"/>
    <lineage>
        <taxon>Bacteria</taxon>
        <taxon>Bacillati</taxon>
        <taxon>Actinomycetota</taxon>
        <taxon>Actinomycetes</taxon>
        <taxon>Micrococcales</taxon>
        <taxon>Dermabacteraceae</taxon>
        <taxon>Brachybacterium</taxon>
    </lineage>
</organism>
<dbReference type="GO" id="GO:0032259">
    <property type="term" value="P:methylation"/>
    <property type="evidence" value="ECO:0007669"/>
    <property type="project" value="UniProtKB-KW"/>
</dbReference>
<accession>A0A2U2RMN8</accession>
<sequence length="209" mass="22266">MSEHYFSPVSATDDARLPLQVELDGSTRDLVTSKAVFSARGLDKATAVLLHRLDVLPAVPTGGRLLDLGCGWGPIALTAALRHPDAEVWAVDVSERARDITRENAARLGVTVHVAAPEEVPDGLAFEAIWSNPPIRIGKQALHELLEHWCARLAPQGTASLVVGKNLGADPLATWLDSRLPGREVRKLASAKGFRILGVGPETASNPSA</sequence>
<dbReference type="EMBL" id="QFKX01000002">
    <property type="protein sequence ID" value="PWH07055.1"/>
    <property type="molecule type" value="Genomic_DNA"/>
</dbReference>
<evidence type="ECO:0000256" key="1">
    <source>
        <dbReference type="ARBA" id="ARBA00022603"/>
    </source>
</evidence>
<dbReference type="PANTHER" id="PTHR47816:SF4">
    <property type="entry name" value="RIBOSOMAL RNA SMALL SUBUNIT METHYLTRANSFERASE C"/>
    <property type="match status" value="1"/>
</dbReference>
<dbReference type="Pfam" id="PF05175">
    <property type="entry name" value="MTS"/>
    <property type="match status" value="1"/>
</dbReference>
<dbReference type="PANTHER" id="PTHR47816">
    <property type="entry name" value="RIBOSOMAL RNA SMALL SUBUNIT METHYLTRANSFERASE C"/>
    <property type="match status" value="1"/>
</dbReference>
<dbReference type="AlphaFoldDB" id="A0A2U2RMN8"/>
<reference evidence="4 5" key="1">
    <citation type="submission" date="2018-05" db="EMBL/GenBank/DDBJ databases">
        <title>Brachybacterium sp. M1HQ-2T, whole genome shotgun sequence.</title>
        <authorList>
            <person name="Tuo L."/>
        </authorList>
    </citation>
    <scope>NUCLEOTIDE SEQUENCE [LARGE SCALE GENOMIC DNA]</scope>
    <source>
        <strain evidence="4 5">M1HQ-2</strain>
    </source>
</reference>
<dbReference type="OrthoDB" id="9764961at2"/>
<gene>
    <name evidence="4" type="ORF">DEO23_07600</name>
</gene>
<dbReference type="InterPro" id="IPR029063">
    <property type="entry name" value="SAM-dependent_MTases_sf"/>
</dbReference>
<keyword evidence="2 4" id="KW-0808">Transferase</keyword>
<dbReference type="RefSeq" id="WP_109275651.1">
    <property type="nucleotide sequence ID" value="NZ_QFKX01000002.1"/>
</dbReference>